<reference evidence="2" key="1">
    <citation type="submission" date="2022-06" db="EMBL/GenBank/DDBJ databases">
        <title>Devosia sp. XJ19-45 genome assembly.</title>
        <authorList>
            <person name="Li B."/>
            <person name="Cai M."/>
            <person name="Nie G."/>
            <person name="Li W."/>
        </authorList>
    </citation>
    <scope>NUCLEOTIDE SEQUENCE</scope>
    <source>
        <strain evidence="2">XJ19-45</strain>
    </source>
</reference>
<gene>
    <name evidence="2" type="ORF">NF348_11900</name>
</gene>
<accession>A0A9Q4AQB8</accession>
<dbReference type="EMBL" id="JAMWDU010000004">
    <property type="protein sequence ID" value="MCP8887816.1"/>
    <property type="molecule type" value="Genomic_DNA"/>
</dbReference>
<evidence type="ECO:0000313" key="3">
    <source>
        <dbReference type="Proteomes" id="UP001060275"/>
    </source>
</evidence>
<keyword evidence="3" id="KW-1185">Reference proteome</keyword>
<dbReference type="Proteomes" id="UP001060275">
    <property type="component" value="Unassembled WGS sequence"/>
</dbReference>
<name>A0A9Q4AQB8_9HYPH</name>
<feature type="region of interest" description="Disordered" evidence="1">
    <location>
        <begin position="108"/>
        <end position="136"/>
    </location>
</feature>
<comment type="caution">
    <text evidence="2">The sequence shown here is derived from an EMBL/GenBank/DDBJ whole genome shotgun (WGS) entry which is preliminary data.</text>
</comment>
<dbReference type="Pfam" id="PF10387">
    <property type="entry name" value="DUF2442"/>
    <property type="match status" value="1"/>
</dbReference>
<dbReference type="AlphaFoldDB" id="A0A9Q4AQB8"/>
<proteinExistence type="predicted"/>
<dbReference type="RefSeq" id="WP_254674904.1">
    <property type="nucleotide sequence ID" value="NZ_JAMWDU010000004.1"/>
</dbReference>
<evidence type="ECO:0000313" key="2">
    <source>
        <dbReference type="EMBL" id="MCP8887816.1"/>
    </source>
</evidence>
<evidence type="ECO:0000256" key="1">
    <source>
        <dbReference type="SAM" id="MobiDB-lite"/>
    </source>
</evidence>
<dbReference type="Gene3D" id="3.30.2020.40">
    <property type="entry name" value="Uncharacterised protein PF10387, DUF2442"/>
    <property type="match status" value="1"/>
</dbReference>
<dbReference type="InterPro" id="IPR018841">
    <property type="entry name" value="DUF2442"/>
</dbReference>
<protein>
    <submittedName>
        <fullName evidence="2">DUF2442 domain-containing protein</fullName>
    </submittedName>
</protein>
<sequence>MGEIEFEDRHYSEAVERGAAERLSQPVPVSVRYDAASGRIVIEMDTGAAFMAPATMLEGLENASVDDLSKVELVGETGLHWPTLDIDYTVAGLMQGIFGTAKFMDARRRGGQSRSVAKADAARRNGLRGGRPRKSS</sequence>
<organism evidence="2 3">
    <name type="scientific">Devosia ureilytica</name>
    <dbReference type="NCBI Taxonomy" id="2952754"/>
    <lineage>
        <taxon>Bacteria</taxon>
        <taxon>Pseudomonadati</taxon>
        <taxon>Pseudomonadota</taxon>
        <taxon>Alphaproteobacteria</taxon>
        <taxon>Hyphomicrobiales</taxon>
        <taxon>Devosiaceae</taxon>
        <taxon>Devosia</taxon>
    </lineage>
</organism>